<evidence type="ECO:0000256" key="1">
    <source>
        <dbReference type="ARBA" id="ARBA00004184"/>
    </source>
</evidence>
<feature type="compositionally biased region" description="Low complexity" evidence="5">
    <location>
        <begin position="702"/>
        <end position="716"/>
    </location>
</feature>
<feature type="repeat" description="CHCR" evidence="4">
    <location>
        <begin position="853"/>
        <end position="1011"/>
    </location>
</feature>
<dbReference type="PANTHER" id="PTHR12894">
    <property type="entry name" value="CNH DOMAIN CONTAINING"/>
    <property type="match status" value="1"/>
</dbReference>
<evidence type="ECO:0000256" key="4">
    <source>
        <dbReference type="PROSITE-ProRule" id="PRU01006"/>
    </source>
</evidence>
<dbReference type="GO" id="GO:0000329">
    <property type="term" value="C:fungal-type vacuole membrane"/>
    <property type="evidence" value="ECO:0007669"/>
    <property type="project" value="TreeGrafter"/>
</dbReference>
<dbReference type="AlphaFoldDB" id="A0A5C5FLE5"/>
<dbReference type="InterPro" id="IPR032914">
    <property type="entry name" value="Vam6/VPS39/TRAP1"/>
</dbReference>
<evidence type="ECO:0000256" key="5">
    <source>
        <dbReference type="SAM" id="MobiDB-lite"/>
    </source>
</evidence>
<dbReference type="GO" id="GO:0006886">
    <property type="term" value="P:intracellular protein transport"/>
    <property type="evidence" value="ECO:0007669"/>
    <property type="project" value="UniProtKB-UniRule"/>
</dbReference>
<dbReference type="InterPro" id="IPR001180">
    <property type="entry name" value="CNH_dom"/>
</dbReference>
<dbReference type="STRING" id="5288.A0A5C5FLE5"/>
<sequence>MHAPFSVSPLIRPDVLGPEPITATLLHADRVVLGTERGTLLVFDLSRASSSSAPPSATLVNRHDGFSKKPIEQLGVVKELNALVCLSGGDLTLHSFPDLAVLSTFASQTRGTASLFALSTQVHHPASSSSDAPGIPEIHTTLALACKRRLLLLSWVDGTWNPQLEVSLPHQVRGMAFDARRLVCGFSTGEYGVVTLPSLDDDSATKAQPVLGDLFSLPLALPERPSRTSVPGLGGLSGLGNVVSLGALGALSKKLEKNGVVAVPRASRKGKLPQRSASGEPDKLDVEKAWLWGKEWGWEDEDEAAEGEVFVVRENIALPLLSSGKSRSPPQPGLPAPSITYPSSVDESLVVPPYVVSLLSPSAASPASSGSPSLAVHTLDSLAQVQVLAVPPSSASPPVSLAASSLAALDKNAASKPATVARLLTVSSSTRKPPLLVLTASSVAPGAPMSTPGSVEQTLWIATMQPWPAQLEELGEEGKWEEGIRLLRGSFDVMSESLPPPLSRRLAILHSLNLFETHRYDLAIDAFISLDLNPARVVALYPRAISGKLFLEHSAHEEAFGGRPQHRVAAAIEAEEERQREEEERRRVEREQEAQAKGSPAPSSPSKRVKGPVAAAAAAADDDDAASIRTVGSRLGVKRSWLRERDASATLDEIAEQAAKEQERQAKVDARNRSRAVDELIRYLTDRRQKYSQALAALLPSSRPSASSARPTASPSELLDLPNDPLTKLEPAQLARVAQVVDTALFRAYLATKPAMVGPLCRIENWCEVAEVEGLLLEARKYRELLDLYNGKNMHVKSVELLKQMSEDEDDPEEKVGPTVRYLQKLGADHLEVILDASTWVFEQDKEAGLQIFIADLEEVETLPRHAVMAHLDKVGRDVCSRYLEHIIDVLDEQGADFHEKLIELYLAEVQSSASGRDETAYKKLLDLLESSTSYRPERVLGRLPTEDMHEVRAILLGRLGRHEGALQIYVYQLEDHATAEQYCKRVWDSDEAMRPTIFHLLLRLYLRPRPDHPLLFAPALSLLSTQAARIDPIEAFDLLPPLVALGDIRVYLEKTLRRRNERASEAKMVKAIGRSLLDQQEREVVDLEERRVKITEGRV</sequence>
<dbReference type="PROSITE" id="PS50219">
    <property type="entry name" value="CNH"/>
    <property type="match status" value="1"/>
</dbReference>
<evidence type="ECO:0000313" key="8">
    <source>
        <dbReference type="Proteomes" id="UP000311382"/>
    </source>
</evidence>
<dbReference type="Pfam" id="PF00780">
    <property type="entry name" value="CNH"/>
    <property type="match status" value="1"/>
</dbReference>
<comment type="caution">
    <text evidence="7">The sequence shown here is derived from an EMBL/GenBank/DDBJ whole genome shotgun (WGS) entry which is preliminary data.</text>
</comment>
<keyword evidence="8" id="KW-1185">Reference proteome</keyword>
<dbReference type="PROSITE" id="PS50236">
    <property type="entry name" value="CHCR"/>
    <property type="match status" value="1"/>
</dbReference>
<gene>
    <name evidence="7" type="ORF">DMC30DRAFT_98831</name>
</gene>
<evidence type="ECO:0000313" key="7">
    <source>
        <dbReference type="EMBL" id="TNY17618.1"/>
    </source>
</evidence>
<dbReference type="Pfam" id="PF10366">
    <property type="entry name" value="Vps39_1"/>
    <property type="match status" value="1"/>
</dbReference>
<feature type="domain" description="CNH" evidence="6">
    <location>
        <begin position="18"/>
        <end position="403"/>
    </location>
</feature>
<organism evidence="7 8">
    <name type="scientific">Rhodotorula diobovata</name>
    <dbReference type="NCBI Taxonomy" id="5288"/>
    <lineage>
        <taxon>Eukaryota</taxon>
        <taxon>Fungi</taxon>
        <taxon>Dikarya</taxon>
        <taxon>Basidiomycota</taxon>
        <taxon>Pucciniomycotina</taxon>
        <taxon>Microbotryomycetes</taxon>
        <taxon>Sporidiobolales</taxon>
        <taxon>Sporidiobolaceae</taxon>
        <taxon>Rhodotorula</taxon>
    </lineage>
</organism>
<dbReference type="EMBL" id="SOZI01000187">
    <property type="protein sequence ID" value="TNY17618.1"/>
    <property type="molecule type" value="Genomic_DNA"/>
</dbReference>
<evidence type="ECO:0000256" key="3">
    <source>
        <dbReference type="ARBA" id="ARBA00038201"/>
    </source>
</evidence>
<protein>
    <submittedName>
        <fullName evidence="7">Rab guanyl-nucleotide exchange factor</fullName>
    </submittedName>
</protein>
<proteinExistence type="inferred from homology"/>
<dbReference type="GO" id="GO:0034058">
    <property type="term" value="P:endosomal vesicle fusion"/>
    <property type="evidence" value="ECO:0007669"/>
    <property type="project" value="TreeGrafter"/>
</dbReference>
<comment type="similarity">
    <text evidence="3">Belongs to the VAM6/VPS39 family.</text>
</comment>
<feature type="region of interest" description="Disordered" evidence="5">
    <location>
        <begin position="575"/>
        <end position="612"/>
    </location>
</feature>
<dbReference type="InterPro" id="IPR000547">
    <property type="entry name" value="Clathrin_H-chain/VPS_repeat"/>
</dbReference>
<comment type="subcellular location">
    <subcellularLocation>
        <location evidence="1">Endomembrane system</location>
        <topology evidence="1">Peripheral membrane protein</topology>
    </subcellularLocation>
</comment>
<feature type="compositionally biased region" description="Low complexity" evidence="5">
    <location>
        <begin position="595"/>
        <end position="606"/>
    </location>
</feature>
<dbReference type="OrthoDB" id="5325112at2759"/>
<feature type="compositionally biased region" description="Basic and acidic residues" evidence="5">
    <location>
        <begin position="577"/>
        <end position="594"/>
    </location>
</feature>
<dbReference type="Proteomes" id="UP000311382">
    <property type="component" value="Unassembled WGS sequence"/>
</dbReference>
<reference evidence="7 8" key="1">
    <citation type="submission" date="2019-03" db="EMBL/GenBank/DDBJ databases">
        <title>Rhodosporidium diobovatum UCD-FST 08-225 genome sequencing, assembly, and annotation.</title>
        <authorList>
            <person name="Fakankun I.U."/>
            <person name="Fristensky B."/>
            <person name="Levin D.B."/>
        </authorList>
    </citation>
    <scope>NUCLEOTIDE SEQUENCE [LARGE SCALE GENOMIC DNA]</scope>
    <source>
        <strain evidence="7 8">UCD-FST 08-225</strain>
    </source>
</reference>
<dbReference type="GO" id="GO:0012505">
    <property type="term" value="C:endomembrane system"/>
    <property type="evidence" value="ECO:0007669"/>
    <property type="project" value="UniProtKB-SubCell"/>
</dbReference>
<dbReference type="GO" id="GO:0006914">
    <property type="term" value="P:autophagy"/>
    <property type="evidence" value="ECO:0007669"/>
    <property type="project" value="TreeGrafter"/>
</dbReference>
<keyword evidence="2" id="KW-0472">Membrane</keyword>
<evidence type="ECO:0000259" key="6">
    <source>
        <dbReference type="PROSITE" id="PS50219"/>
    </source>
</evidence>
<accession>A0A5C5FLE5</accession>
<dbReference type="PANTHER" id="PTHR12894:SF49">
    <property type="entry name" value="VAM6_VPS39-LIKE PROTEIN"/>
    <property type="match status" value="1"/>
</dbReference>
<evidence type="ECO:0000256" key="2">
    <source>
        <dbReference type="ARBA" id="ARBA00023136"/>
    </source>
</evidence>
<name>A0A5C5FLE5_9BASI</name>
<feature type="region of interest" description="Disordered" evidence="5">
    <location>
        <begin position="702"/>
        <end position="724"/>
    </location>
</feature>
<dbReference type="InterPro" id="IPR019452">
    <property type="entry name" value="VPS39/TGF_beta_rcpt-assoc_1"/>
</dbReference>